<feature type="transmembrane region" description="Helical" evidence="2">
    <location>
        <begin position="79"/>
        <end position="102"/>
    </location>
</feature>
<keyword evidence="2" id="KW-1133">Transmembrane helix</keyword>
<feature type="region of interest" description="Disordered" evidence="1">
    <location>
        <begin position="279"/>
        <end position="338"/>
    </location>
</feature>
<feature type="transmembrane region" description="Helical" evidence="2">
    <location>
        <begin position="38"/>
        <end position="58"/>
    </location>
</feature>
<evidence type="ECO:0000313" key="4">
    <source>
        <dbReference type="Proteomes" id="UP000813385"/>
    </source>
</evidence>
<comment type="caution">
    <text evidence="3">The sequence shown here is derived from an EMBL/GenBank/DDBJ whole genome shotgun (WGS) entry which is preliminary data.</text>
</comment>
<feature type="transmembrane region" description="Helical" evidence="2">
    <location>
        <begin position="7"/>
        <end position="32"/>
    </location>
</feature>
<dbReference type="OrthoDB" id="5431149at2759"/>
<dbReference type="AlphaFoldDB" id="A0A8K0TA90"/>
<feature type="transmembrane region" description="Helical" evidence="2">
    <location>
        <begin position="122"/>
        <end position="147"/>
    </location>
</feature>
<dbReference type="EMBL" id="JAGPXD010000005">
    <property type="protein sequence ID" value="KAH7354160.1"/>
    <property type="molecule type" value="Genomic_DNA"/>
</dbReference>
<name>A0A8K0TA90_9PEZI</name>
<feature type="compositionally biased region" description="Polar residues" evidence="1">
    <location>
        <begin position="199"/>
        <end position="233"/>
    </location>
</feature>
<sequence>MAVMSRLLPIGLGGVCVLTTAALMAFQIIVAVDVSRSIRVQVSAALSAALEAIVLGLVAWMCTRYRARRDGGQGKSRRVLILAITLTTCVLATAASVSNLVLLRLASAAASDPVMGTTQTNVLTGTSVVLGLSFACQLAFFFINFFWPPASSAAGMSQSDAHRIPQMHVKAVRYSRTMPVDQEKASGHFDSKTMDFVTPPQSSSGASATETMSSIRSSLSNVVRPMSSKTRLLSSRDRYRQGSLDSSPYREGSIATQDSFDSWDTSSVDLHSRITVLGAASPSSAPPQRLLETIPASPTTSRSPSPGCPLDLEPPRLRNRSRSFSPARRSQLEPLQQDAPGEAHIHPLFRSDSPVPPPNVTPGTVVIAAPEAARVISDRQSVRRMRSGSLPTRESPLSHQTSYETFRASPSLEERDEVELDVSGLTEERKMTPPIPDWILSAGSRTSLNGYESRKIRVGN</sequence>
<evidence type="ECO:0000256" key="1">
    <source>
        <dbReference type="SAM" id="MobiDB-lite"/>
    </source>
</evidence>
<feature type="compositionally biased region" description="Polar residues" evidence="1">
    <location>
        <begin position="389"/>
        <end position="404"/>
    </location>
</feature>
<organism evidence="3 4">
    <name type="scientific">Plectosphaerella cucumerina</name>
    <dbReference type="NCBI Taxonomy" id="40658"/>
    <lineage>
        <taxon>Eukaryota</taxon>
        <taxon>Fungi</taxon>
        <taxon>Dikarya</taxon>
        <taxon>Ascomycota</taxon>
        <taxon>Pezizomycotina</taxon>
        <taxon>Sordariomycetes</taxon>
        <taxon>Hypocreomycetidae</taxon>
        <taxon>Glomerellales</taxon>
        <taxon>Plectosphaerellaceae</taxon>
        <taxon>Plectosphaerella</taxon>
    </lineage>
</organism>
<evidence type="ECO:0008006" key="5">
    <source>
        <dbReference type="Google" id="ProtNLM"/>
    </source>
</evidence>
<evidence type="ECO:0000313" key="3">
    <source>
        <dbReference type="EMBL" id="KAH7354160.1"/>
    </source>
</evidence>
<keyword evidence="2" id="KW-0812">Transmembrane</keyword>
<keyword evidence="4" id="KW-1185">Reference proteome</keyword>
<accession>A0A8K0TA90</accession>
<reference evidence="3" key="1">
    <citation type="journal article" date="2021" name="Nat. Commun.">
        <title>Genetic determinants of endophytism in the Arabidopsis root mycobiome.</title>
        <authorList>
            <person name="Mesny F."/>
            <person name="Miyauchi S."/>
            <person name="Thiergart T."/>
            <person name="Pickel B."/>
            <person name="Atanasova L."/>
            <person name="Karlsson M."/>
            <person name="Huettel B."/>
            <person name="Barry K.W."/>
            <person name="Haridas S."/>
            <person name="Chen C."/>
            <person name="Bauer D."/>
            <person name="Andreopoulos W."/>
            <person name="Pangilinan J."/>
            <person name="LaButti K."/>
            <person name="Riley R."/>
            <person name="Lipzen A."/>
            <person name="Clum A."/>
            <person name="Drula E."/>
            <person name="Henrissat B."/>
            <person name="Kohler A."/>
            <person name="Grigoriev I.V."/>
            <person name="Martin F.M."/>
            <person name="Hacquard S."/>
        </authorList>
    </citation>
    <scope>NUCLEOTIDE SEQUENCE</scope>
    <source>
        <strain evidence="3">MPI-CAGE-AT-0016</strain>
    </source>
</reference>
<feature type="compositionally biased region" description="Low complexity" evidence="1">
    <location>
        <begin position="293"/>
        <end position="305"/>
    </location>
</feature>
<feature type="region of interest" description="Disordered" evidence="1">
    <location>
        <begin position="383"/>
        <end position="412"/>
    </location>
</feature>
<proteinExistence type="predicted"/>
<keyword evidence="2" id="KW-0472">Membrane</keyword>
<protein>
    <recommendedName>
        <fullName evidence="5">UV excision repair protein (RadW)</fullName>
    </recommendedName>
</protein>
<dbReference type="Proteomes" id="UP000813385">
    <property type="component" value="Unassembled WGS sequence"/>
</dbReference>
<gene>
    <name evidence="3" type="ORF">B0T11DRAFT_124731</name>
</gene>
<feature type="region of interest" description="Disordered" evidence="1">
    <location>
        <begin position="188"/>
        <end position="254"/>
    </location>
</feature>
<evidence type="ECO:0000256" key="2">
    <source>
        <dbReference type="SAM" id="Phobius"/>
    </source>
</evidence>